<evidence type="ECO:0000313" key="3">
    <source>
        <dbReference type="EMBL" id="SCE70877.1"/>
    </source>
</evidence>
<name>A0A1C4UGU4_9ACTN</name>
<accession>A0A1C4UGU4</accession>
<gene>
    <name evidence="3" type="ORF">GA0070564_101464</name>
</gene>
<dbReference type="CDD" id="cd00761">
    <property type="entry name" value="Glyco_tranf_GTA_type"/>
    <property type="match status" value="1"/>
</dbReference>
<dbReference type="PANTHER" id="PTHR43685:SF2">
    <property type="entry name" value="GLYCOSYLTRANSFERASE 2-LIKE DOMAIN-CONTAINING PROTEIN"/>
    <property type="match status" value="1"/>
</dbReference>
<protein>
    <submittedName>
        <fullName evidence="3">Glycosyl transferase family 2</fullName>
    </submittedName>
</protein>
<dbReference type="InterPro" id="IPR050834">
    <property type="entry name" value="Glycosyltransf_2"/>
</dbReference>
<sequence>MAGGESPEVSGLRSGKAGDRPWLQPSATAPDRAGITAWRNQVDTLHSEIQADLTADGTHNRVLTPGVSVVIPSYKGVGHIRRCLDSLAEQTLDRGLIELIVVLNGPEDGTHAVLDDFRAANPGLAVRVVRLNRAGASRARNAGIAAARREYTTFVDDDDRVSPEFLEVLYRHASPQVVPIAGLVNVRPDGTEDAENPINTMLVEHAGKITAPAEARVTTTFNACKLVATSLLRDVYYDTDLASGEDVLFWMTVVVRGHINFYPCPTEGAIYYRELREGSVSRPEPTFDFYVTQRLEVITRLERLLPECDVRSKELLATRIRAQTAFLAEYLKVNPGEYGRVVEEIDRYPIFHMPYERMNGGLERGLVIAYAFPPYADTSAVVMGKRVRMMGRTADVIYNAMDRIRPTDESLTRISGPFINRKAALPTPSYFSDFGSMEKFALAGLKQIEQWQQNRRNWPYPWIYSRAQFAHSHFLAAAYKLANPKVRWTAEFSDPLSRDIADQERGTPVKEGVLMDKLRNGLAELELPIPESTNCFVWTEEIAYALADEIIFTNENQMEYMLSYCSSPELAEVARQKAVVSPHPTLSPNFYQMVETDYALEPGVANIAYFGNFYATRGLDDVLAAIAAQDTWTRAHLRMHVFTTKPEELQKRAAELGISDAVRVGPYARFLEFLNLTTKFDCLLVNDAVTGDSHAQNPYLPSKWSDYKGSGSPVWGLVEEGSPLSRQPLHYQCPVGDVAAATEIIAQIVRNKVGERPYDAAPAGEWTSVDQPV</sequence>
<organism evidence="3 4">
    <name type="scientific">Micromonospora mirobrigensis</name>
    <dbReference type="NCBI Taxonomy" id="262898"/>
    <lineage>
        <taxon>Bacteria</taxon>
        <taxon>Bacillati</taxon>
        <taxon>Actinomycetota</taxon>
        <taxon>Actinomycetes</taxon>
        <taxon>Micromonosporales</taxon>
        <taxon>Micromonosporaceae</taxon>
        <taxon>Micromonospora</taxon>
    </lineage>
</organism>
<dbReference type="SUPFAM" id="SSF53448">
    <property type="entry name" value="Nucleotide-diphospho-sugar transferases"/>
    <property type="match status" value="1"/>
</dbReference>
<dbReference type="RefSeq" id="WP_091601744.1">
    <property type="nucleotide sequence ID" value="NZ_FMCX01000001.1"/>
</dbReference>
<dbReference type="InterPro" id="IPR029044">
    <property type="entry name" value="Nucleotide-diphossugar_trans"/>
</dbReference>
<reference evidence="4" key="1">
    <citation type="submission" date="2016-06" db="EMBL/GenBank/DDBJ databases">
        <authorList>
            <person name="Varghese N."/>
            <person name="Submissions Spin"/>
        </authorList>
    </citation>
    <scope>NUCLEOTIDE SEQUENCE [LARGE SCALE GENOMIC DNA]</scope>
    <source>
        <strain evidence="4">DSM 44830</strain>
    </source>
</reference>
<dbReference type="SUPFAM" id="SSF53756">
    <property type="entry name" value="UDP-Glycosyltransferase/glycogen phosphorylase"/>
    <property type="match status" value="1"/>
</dbReference>
<dbReference type="EMBL" id="FMCX01000001">
    <property type="protein sequence ID" value="SCE70877.1"/>
    <property type="molecule type" value="Genomic_DNA"/>
</dbReference>
<dbReference type="InterPro" id="IPR001173">
    <property type="entry name" value="Glyco_trans_2-like"/>
</dbReference>
<evidence type="ECO:0000259" key="2">
    <source>
        <dbReference type="Pfam" id="PF00535"/>
    </source>
</evidence>
<feature type="domain" description="Glycosyltransferase 2-like" evidence="2">
    <location>
        <begin position="68"/>
        <end position="175"/>
    </location>
</feature>
<feature type="region of interest" description="Disordered" evidence="1">
    <location>
        <begin position="1"/>
        <end position="30"/>
    </location>
</feature>
<dbReference type="GO" id="GO:0016740">
    <property type="term" value="F:transferase activity"/>
    <property type="evidence" value="ECO:0007669"/>
    <property type="project" value="UniProtKB-KW"/>
</dbReference>
<dbReference type="Gene3D" id="3.90.550.10">
    <property type="entry name" value="Spore Coat Polysaccharide Biosynthesis Protein SpsA, Chain A"/>
    <property type="match status" value="1"/>
</dbReference>
<dbReference type="STRING" id="262898.GA0070564_101464"/>
<evidence type="ECO:0000256" key="1">
    <source>
        <dbReference type="SAM" id="MobiDB-lite"/>
    </source>
</evidence>
<dbReference type="Pfam" id="PF00535">
    <property type="entry name" value="Glycos_transf_2"/>
    <property type="match status" value="1"/>
</dbReference>
<keyword evidence="4" id="KW-1185">Reference proteome</keyword>
<dbReference type="AlphaFoldDB" id="A0A1C4UGU4"/>
<dbReference type="PANTHER" id="PTHR43685">
    <property type="entry name" value="GLYCOSYLTRANSFERASE"/>
    <property type="match status" value="1"/>
</dbReference>
<proteinExistence type="predicted"/>
<dbReference type="Proteomes" id="UP000199504">
    <property type="component" value="Unassembled WGS sequence"/>
</dbReference>
<evidence type="ECO:0000313" key="4">
    <source>
        <dbReference type="Proteomes" id="UP000199504"/>
    </source>
</evidence>
<keyword evidence="3" id="KW-0808">Transferase</keyword>
<dbReference type="OrthoDB" id="2676521at2"/>